<proteinExistence type="predicted"/>
<sequence>ALISADADFALAPDRAANGVVLPPGSEATPDPSSTSDAGAAPSTDPSAPAVLPENVMGQTADEATCSNAR</sequence>
<dbReference type="EMBL" id="QWED01000464">
    <property type="protein sequence ID" value="RIJ06142.1"/>
    <property type="molecule type" value="Genomic_DNA"/>
</dbReference>
<accession>A0A399PKJ4</accession>
<dbReference type="Proteomes" id="UP000265361">
    <property type="component" value="Unassembled WGS sequence"/>
</dbReference>
<dbReference type="AlphaFoldDB" id="A0A399PKJ4"/>
<evidence type="ECO:0000256" key="1">
    <source>
        <dbReference type="SAM" id="MobiDB-lite"/>
    </source>
</evidence>
<gene>
    <name evidence="2" type="ORF">DZF97_12650</name>
</gene>
<reference evidence="2 3" key="1">
    <citation type="submission" date="2018-08" db="EMBL/GenBank/DDBJ databases">
        <title>Genome Sequence of Clavibacter michiganensis Subspecies type strains, and the Atypical Peach-Colored Strains Isolated from Tomato.</title>
        <authorList>
            <person name="Osdaghi E."/>
            <person name="Portier P."/>
            <person name="Briand M."/>
            <person name="Jacques M.-A."/>
        </authorList>
    </citation>
    <scope>NUCLEOTIDE SEQUENCE [LARGE SCALE GENOMIC DNA]</scope>
    <source>
        <strain evidence="2 3">CFBP 7577</strain>
    </source>
</reference>
<comment type="caution">
    <text evidence="2">The sequence shown here is derived from an EMBL/GenBank/DDBJ whole genome shotgun (WGS) entry which is preliminary data.</text>
</comment>
<evidence type="ECO:0000313" key="2">
    <source>
        <dbReference type="EMBL" id="RIJ06142.1"/>
    </source>
</evidence>
<organism evidence="2 3">
    <name type="scientific">Clavibacter nebraskensis</name>
    <dbReference type="NCBI Taxonomy" id="31963"/>
    <lineage>
        <taxon>Bacteria</taxon>
        <taxon>Bacillati</taxon>
        <taxon>Actinomycetota</taxon>
        <taxon>Actinomycetes</taxon>
        <taxon>Micrococcales</taxon>
        <taxon>Microbacteriaceae</taxon>
        <taxon>Clavibacter</taxon>
    </lineage>
</organism>
<protein>
    <submittedName>
        <fullName evidence="2">LytR family transcriptional regulator</fullName>
    </submittedName>
</protein>
<feature type="non-terminal residue" evidence="2">
    <location>
        <position position="1"/>
    </location>
</feature>
<name>A0A399PKJ4_9MICO</name>
<evidence type="ECO:0000313" key="3">
    <source>
        <dbReference type="Proteomes" id="UP000265361"/>
    </source>
</evidence>
<feature type="region of interest" description="Disordered" evidence="1">
    <location>
        <begin position="13"/>
        <end position="70"/>
    </location>
</feature>